<dbReference type="EMBL" id="NHRY01000266">
    <property type="protein sequence ID" value="PPQ26759.1"/>
    <property type="molecule type" value="Genomic_DNA"/>
</dbReference>
<reference evidence="1 2" key="1">
    <citation type="journal article" date="2018" name="Arch. Microbiol.">
        <title>New insights into the metabolic potential of the phototrophic purple bacterium Rhodopila globiformis DSM 161(T) from its draft genome sequence and evidence for a vanadium-dependent nitrogenase.</title>
        <authorList>
            <person name="Imhoff J.F."/>
            <person name="Rahn T."/>
            <person name="Kunzel S."/>
            <person name="Neulinger S.C."/>
        </authorList>
    </citation>
    <scope>NUCLEOTIDE SEQUENCE [LARGE SCALE GENOMIC DNA]</scope>
    <source>
        <strain evidence="1 2">DSM 161</strain>
    </source>
</reference>
<protein>
    <recommendedName>
        <fullName evidence="3">DUF1192 domain-containing protein</fullName>
    </recommendedName>
</protein>
<evidence type="ECO:0008006" key="3">
    <source>
        <dbReference type="Google" id="ProtNLM"/>
    </source>
</evidence>
<keyword evidence="2" id="KW-1185">Reference proteome</keyword>
<organism evidence="1 2">
    <name type="scientific">Rhodopila globiformis</name>
    <name type="common">Rhodopseudomonas globiformis</name>
    <dbReference type="NCBI Taxonomy" id="1071"/>
    <lineage>
        <taxon>Bacteria</taxon>
        <taxon>Pseudomonadati</taxon>
        <taxon>Pseudomonadota</taxon>
        <taxon>Alphaproteobacteria</taxon>
        <taxon>Acetobacterales</taxon>
        <taxon>Acetobacteraceae</taxon>
        <taxon>Rhodopila</taxon>
    </lineage>
</organism>
<dbReference type="RefSeq" id="WP_104522306.1">
    <property type="nucleotide sequence ID" value="NZ_NHRY01000266.1"/>
</dbReference>
<gene>
    <name evidence="1" type="ORF">CCS01_28935</name>
</gene>
<dbReference type="OrthoDB" id="7282503at2"/>
<name>A0A2S6MWM6_RHOGL</name>
<sequence length="63" mass="7324">MAQDEDAPPPKRRRLEPLPLDTLGIDELRAYIEELKLEIARVESDISRKHSHRSAADAFFRRP</sequence>
<dbReference type="InterPro" id="IPR009579">
    <property type="entry name" value="DUF1192"/>
</dbReference>
<evidence type="ECO:0000313" key="1">
    <source>
        <dbReference type="EMBL" id="PPQ26759.1"/>
    </source>
</evidence>
<dbReference type="Pfam" id="PF06698">
    <property type="entry name" value="DUF1192"/>
    <property type="match status" value="1"/>
</dbReference>
<evidence type="ECO:0000313" key="2">
    <source>
        <dbReference type="Proteomes" id="UP000239724"/>
    </source>
</evidence>
<dbReference type="Proteomes" id="UP000239724">
    <property type="component" value="Unassembled WGS sequence"/>
</dbReference>
<proteinExistence type="predicted"/>
<dbReference type="AlphaFoldDB" id="A0A2S6MWM6"/>
<accession>A0A2S6MWM6</accession>
<comment type="caution">
    <text evidence="1">The sequence shown here is derived from an EMBL/GenBank/DDBJ whole genome shotgun (WGS) entry which is preliminary data.</text>
</comment>